<keyword evidence="2" id="KW-0472">Membrane</keyword>
<feature type="region of interest" description="Disordered" evidence="1">
    <location>
        <begin position="288"/>
        <end position="325"/>
    </location>
</feature>
<organism evidence="3 4">
    <name type="scientific">Panaeolus cyanescens</name>
    <dbReference type="NCBI Taxonomy" id="181874"/>
    <lineage>
        <taxon>Eukaryota</taxon>
        <taxon>Fungi</taxon>
        <taxon>Dikarya</taxon>
        <taxon>Basidiomycota</taxon>
        <taxon>Agaricomycotina</taxon>
        <taxon>Agaricomycetes</taxon>
        <taxon>Agaricomycetidae</taxon>
        <taxon>Agaricales</taxon>
        <taxon>Agaricineae</taxon>
        <taxon>Galeropsidaceae</taxon>
        <taxon>Panaeolus</taxon>
    </lineage>
</organism>
<gene>
    <name evidence="3" type="ORF">CVT24_002907</name>
</gene>
<keyword evidence="2" id="KW-1133">Transmembrane helix</keyword>
<reference evidence="3 4" key="1">
    <citation type="journal article" date="2018" name="Evol. Lett.">
        <title>Horizontal gene cluster transfer increased hallucinogenic mushroom diversity.</title>
        <authorList>
            <person name="Reynolds H.T."/>
            <person name="Vijayakumar V."/>
            <person name="Gluck-Thaler E."/>
            <person name="Korotkin H.B."/>
            <person name="Matheny P.B."/>
            <person name="Slot J.C."/>
        </authorList>
    </citation>
    <scope>NUCLEOTIDE SEQUENCE [LARGE SCALE GENOMIC DNA]</scope>
    <source>
        <strain evidence="3 4">2629</strain>
    </source>
</reference>
<sequence>MFGGFRGPFGSGAGNTFRDPFFPSQGASSPTFVRPTFVPSSTPPASDDPSPTGNPANGGSTTDSQDSSAATPVGNDNDTPRSTIGTNNGPQRSTITHSITLPPPPPTTIITTATKGSVKETSALSVSPAASGTQAASVATSRKHLAPIGLIVGVLFSGVFVTLAVLLALLWVRRRRRKKKALGATPYRDITHADSDAQLKERSELAQQTYLPPYTPPATSSVAASTSSGSISEKSPLAPIRFMPSRTTMQVANRESVTEAARSRWSSSTTNTAFQPPRYATLFRIQSRHDARHPSREHLPLPPPLPQALISPKSIESEPLSYATR</sequence>
<comment type="caution">
    <text evidence="3">The sequence shown here is derived from an EMBL/GenBank/DDBJ whole genome shotgun (WGS) entry which is preliminary data.</text>
</comment>
<feature type="region of interest" description="Disordered" evidence="1">
    <location>
        <begin position="210"/>
        <end position="238"/>
    </location>
</feature>
<feature type="compositionally biased region" description="Polar residues" evidence="1">
    <location>
        <begin position="74"/>
        <end position="93"/>
    </location>
</feature>
<feature type="transmembrane region" description="Helical" evidence="2">
    <location>
        <begin position="148"/>
        <end position="172"/>
    </location>
</feature>
<proteinExistence type="predicted"/>
<feature type="compositionally biased region" description="Low complexity" evidence="1">
    <location>
        <begin position="217"/>
        <end position="236"/>
    </location>
</feature>
<protein>
    <recommendedName>
        <fullName evidence="5">Mid2 domain-containing protein</fullName>
    </recommendedName>
</protein>
<dbReference type="EMBL" id="NHTK01005721">
    <property type="protein sequence ID" value="PPQ74849.1"/>
    <property type="molecule type" value="Genomic_DNA"/>
</dbReference>
<evidence type="ECO:0000313" key="3">
    <source>
        <dbReference type="EMBL" id="PPQ74849.1"/>
    </source>
</evidence>
<feature type="compositionally biased region" description="Low complexity" evidence="1">
    <location>
        <begin position="39"/>
        <end position="51"/>
    </location>
</feature>
<keyword evidence="4" id="KW-1185">Reference proteome</keyword>
<dbReference type="OrthoDB" id="10664102at2759"/>
<evidence type="ECO:0000313" key="4">
    <source>
        <dbReference type="Proteomes" id="UP000284842"/>
    </source>
</evidence>
<feature type="compositionally biased region" description="Low complexity" evidence="1">
    <location>
        <begin position="60"/>
        <end position="71"/>
    </location>
</feature>
<dbReference type="InParanoid" id="A0A409W8M5"/>
<feature type="compositionally biased region" description="Basic and acidic residues" evidence="1">
    <location>
        <begin position="288"/>
        <end position="299"/>
    </location>
</feature>
<accession>A0A409W8M5</accession>
<name>A0A409W8M5_9AGAR</name>
<dbReference type="Proteomes" id="UP000284842">
    <property type="component" value="Unassembled WGS sequence"/>
</dbReference>
<feature type="region of interest" description="Disordered" evidence="1">
    <location>
        <begin position="1"/>
        <end position="108"/>
    </location>
</feature>
<dbReference type="AlphaFoldDB" id="A0A409W8M5"/>
<evidence type="ECO:0000256" key="2">
    <source>
        <dbReference type="SAM" id="Phobius"/>
    </source>
</evidence>
<keyword evidence="2" id="KW-0812">Transmembrane</keyword>
<feature type="compositionally biased region" description="Gly residues" evidence="1">
    <location>
        <begin position="1"/>
        <end position="13"/>
    </location>
</feature>
<evidence type="ECO:0008006" key="5">
    <source>
        <dbReference type="Google" id="ProtNLM"/>
    </source>
</evidence>
<evidence type="ECO:0000256" key="1">
    <source>
        <dbReference type="SAM" id="MobiDB-lite"/>
    </source>
</evidence>